<dbReference type="Gene3D" id="3.40.50.12370">
    <property type="match status" value="1"/>
</dbReference>
<dbReference type="InterPro" id="IPR006016">
    <property type="entry name" value="UspA"/>
</dbReference>
<dbReference type="PRINTS" id="PR01438">
    <property type="entry name" value="UNVRSLSTRESS"/>
</dbReference>
<dbReference type="SUPFAM" id="SSF52402">
    <property type="entry name" value="Adenine nucleotide alpha hydrolases-like"/>
    <property type="match status" value="2"/>
</dbReference>
<name>A0A5C7FJ39_9BACT</name>
<sequence length="281" mass="31030">MSTIEKILVPVDYSPVSVRSYEYAIRLASELSASVHLLHCLPSAGAVAAQGNIVFDFSAGIQLEEDRRLDEFMTTVLKGVQSDLKAVPEVTCSTTSYGLGEAIVYQSEEKGVDLIVAGTHGITDGWDRLFGTNAAFLAAKAKSPILILPPGTSFTAPESICVATSLKEEDRKWGVYVADIFRPFRPSINFLHVCHPTEGQSDEAIDLFRRVFEQPYDGLEASFTSVYDEDVTDGLFGYLESSQHDMLVMMKTRRSWWNRLFEQSETKESAGKTSLPLLILG</sequence>
<dbReference type="EMBL" id="VOXD01000053">
    <property type="protein sequence ID" value="TXF84369.1"/>
    <property type="molecule type" value="Genomic_DNA"/>
</dbReference>
<dbReference type="InterPro" id="IPR006015">
    <property type="entry name" value="Universal_stress_UspA"/>
</dbReference>
<dbReference type="RefSeq" id="WP_147932777.1">
    <property type="nucleotide sequence ID" value="NZ_VOXD01000053.1"/>
</dbReference>
<dbReference type="OrthoDB" id="1522603at2"/>
<dbReference type="Pfam" id="PF00582">
    <property type="entry name" value="Usp"/>
    <property type="match status" value="1"/>
</dbReference>
<organism evidence="3 4">
    <name type="scientific">Neolewinella aurantiaca</name>
    <dbReference type="NCBI Taxonomy" id="2602767"/>
    <lineage>
        <taxon>Bacteria</taxon>
        <taxon>Pseudomonadati</taxon>
        <taxon>Bacteroidota</taxon>
        <taxon>Saprospiria</taxon>
        <taxon>Saprospirales</taxon>
        <taxon>Lewinellaceae</taxon>
        <taxon>Neolewinella</taxon>
    </lineage>
</organism>
<dbReference type="PANTHER" id="PTHR46268">
    <property type="entry name" value="STRESS RESPONSE PROTEIN NHAX"/>
    <property type="match status" value="1"/>
</dbReference>
<proteinExistence type="inferred from homology"/>
<reference evidence="3 4" key="1">
    <citation type="submission" date="2019-08" db="EMBL/GenBank/DDBJ databases">
        <title>Lewinella sp. strain SSH13 Genome sequencing and assembly.</title>
        <authorList>
            <person name="Kim I."/>
        </authorList>
    </citation>
    <scope>NUCLEOTIDE SEQUENCE [LARGE SCALE GENOMIC DNA]</scope>
    <source>
        <strain evidence="3 4">SSH13</strain>
    </source>
</reference>
<evidence type="ECO:0000313" key="4">
    <source>
        <dbReference type="Proteomes" id="UP000321907"/>
    </source>
</evidence>
<evidence type="ECO:0000313" key="3">
    <source>
        <dbReference type="EMBL" id="TXF84369.1"/>
    </source>
</evidence>
<accession>A0A5C7FJ39</accession>
<keyword evidence="4" id="KW-1185">Reference proteome</keyword>
<dbReference type="Proteomes" id="UP000321907">
    <property type="component" value="Unassembled WGS sequence"/>
</dbReference>
<comment type="caution">
    <text evidence="3">The sequence shown here is derived from an EMBL/GenBank/DDBJ whole genome shotgun (WGS) entry which is preliminary data.</text>
</comment>
<gene>
    <name evidence="3" type="ORF">FUA23_21155</name>
</gene>
<dbReference type="AlphaFoldDB" id="A0A5C7FJ39"/>
<dbReference type="PANTHER" id="PTHR46268:SF6">
    <property type="entry name" value="UNIVERSAL STRESS PROTEIN UP12"/>
    <property type="match status" value="1"/>
</dbReference>
<dbReference type="CDD" id="cd00293">
    <property type="entry name" value="USP-like"/>
    <property type="match status" value="1"/>
</dbReference>
<evidence type="ECO:0000259" key="2">
    <source>
        <dbReference type="Pfam" id="PF00582"/>
    </source>
</evidence>
<feature type="domain" description="UspA" evidence="2">
    <location>
        <begin position="4"/>
        <end position="149"/>
    </location>
</feature>
<comment type="similarity">
    <text evidence="1">Belongs to the universal stress protein A family.</text>
</comment>
<protein>
    <recommendedName>
        <fullName evidence="2">UspA domain-containing protein</fullName>
    </recommendedName>
</protein>
<evidence type="ECO:0000256" key="1">
    <source>
        <dbReference type="ARBA" id="ARBA00008791"/>
    </source>
</evidence>